<evidence type="ECO:0000313" key="2">
    <source>
        <dbReference type="EMBL" id="RKO96253.1"/>
    </source>
</evidence>
<organism evidence="2 3">
    <name type="scientific">Caulochytrium protostelioides</name>
    <dbReference type="NCBI Taxonomy" id="1555241"/>
    <lineage>
        <taxon>Eukaryota</taxon>
        <taxon>Fungi</taxon>
        <taxon>Fungi incertae sedis</taxon>
        <taxon>Chytridiomycota</taxon>
        <taxon>Chytridiomycota incertae sedis</taxon>
        <taxon>Chytridiomycetes</taxon>
        <taxon>Caulochytriales</taxon>
        <taxon>Caulochytriaceae</taxon>
        <taxon>Caulochytrium</taxon>
    </lineage>
</organism>
<name>A0A4P9WVB8_9FUNG</name>
<reference evidence="3" key="1">
    <citation type="journal article" date="2018" name="Nat. Microbiol.">
        <title>Leveraging single-cell genomics to expand the fungal tree of life.</title>
        <authorList>
            <person name="Ahrendt S.R."/>
            <person name="Quandt C.A."/>
            <person name="Ciobanu D."/>
            <person name="Clum A."/>
            <person name="Salamov A."/>
            <person name="Andreopoulos B."/>
            <person name="Cheng J.F."/>
            <person name="Woyke T."/>
            <person name="Pelin A."/>
            <person name="Henrissat B."/>
            <person name="Reynolds N.K."/>
            <person name="Benny G.L."/>
            <person name="Smith M.E."/>
            <person name="James T.Y."/>
            <person name="Grigoriev I.V."/>
        </authorList>
    </citation>
    <scope>NUCLEOTIDE SEQUENCE [LARGE SCALE GENOMIC DNA]</scope>
    <source>
        <strain evidence="3">ATCC 52028</strain>
    </source>
</reference>
<feature type="compositionally biased region" description="Basic residues" evidence="1">
    <location>
        <begin position="184"/>
        <end position="199"/>
    </location>
</feature>
<feature type="region of interest" description="Disordered" evidence="1">
    <location>
        <begin position="29"/>
        <end position="53"/>
    </location>
</feature>
<gene>
    <name evidence="2" type="ORF">CAUPRSCDRAFT_12053</name>
</gene>
<feature type="compositionally biased region" description="Basic residues" evidence="1">
    <location>
        <begin position="165"/>
        <end position="176"/>
    </location>
</feature>
<dbReference type="Proteomes" id="UP000268535">
    <property type="component" value="Unassembled WGS sequence"/>
</dbReference>
<evidence type="ECO:0000313" key="3">
    <source>
        <dbReference type="Proteomes" id="UP000268535"/>
    </source>
</evidence>
<evidence type="ECO:0000256" key="1">
    <source>
        <dbReference type="SAM" id="MobiDB-lite"/>
    </source>
</evidence>
<dbReference type="EMBL" id="ML010162">
    <property type="protein sequence ID" value="RKO96253.1"/>
    <property type="molecule type" value="Genomic_DNA"/>
</dbReference>
<accession>A0A4P9WVB8</accession>
<protein>
    <submittedName>
        <fullName evidence="2">Uncharacterized protein</fullName>
    </submittedName>
</protein>
<dbReference type="AlphaFoldDB" id="A0A4P9WVB8"/>
<feature type="region of interest" description="Disordered" evidence="1">
    <location>
        <begin position="142"/>
        <end position="259"/>
    </location>
</feature>
<proteinExistence type="predicted"/>
<feature type="compositionally biased region" description="Basic and acidic residues" evidence="1">
    <location>
        <begin position="32"/>
        <end position="41"/>
    </location>
</feature>
<sequence>MGSGGAGHRAGCGGDDVAAEGGEAAAVMAASEVEKRREGRGRNGGGSVDVDGSDCTIKRAQRHGGRADAVGQATRCIMAALESKWERAAVAVLRTEFATIGDPKRLDAMQYPARQDAVFHVSAAIRIRGSSIGMGSSLPVGIRRDADGGGPPPRLSAVGRDARGLRSHRRLRHVSSRRAQAWIRARRRRARGRSLRPRNRPSGDHRADAVAIRPTRPGGADRGGGGGSADHAGPRALSPPRVAQQRCPRPQPLGRGHPP</sequence>